<keyword evidence="3" id="KW-1185">Reference proteome</keyword>
<proteinExistence type="predicted"/>
<comment type="caution">
    <text evidence="2">The sequence shown here is derived from an EMBL/GenBank/DDBJ whole genome shotgun (WGS) entry which is preliminary data.</text>
</comment>
<reference evidence="2 3" key="1">
    <citation type="journal article" date="2016" name="J. Microbiol.">
        <title>Dankookia rubra gen. nov., sp. nov., an alphaproteobacterium isolated from sediment of a shallow stream.</title>
        <authorList>
            <person name="Kim W.H."/>
            <person name="Kim D.H."/>
            <person name="Kang K."/>
            <person name="Ahn T.Y."/>
        </authorList>
    </citation>
    <scope>NUCLEOTIDE SEQUENCE [LARGE SCALE GENOMIC DNA]</scope>
    <source>
        <strain evidence="2 3">JCM30602</strain>
    </source>
</reference>
<organism evidence="2 3">
    <name type="scientific">Dankookia rubra</name>
    <dbReference type="NCBI Taxonomy" id="1442381"/>
    <lineage>
        <taxon>Bacteria</taxon>
        <taxon>Pseudomonadati</taxon>
        <taxon>Pseudomonadota</taxon>
        <taxon>Alphaproteobacteria</taxon>
        <taxon>Acetobacterales</taxon>
        <taxon>Roseomonadaceae</taxon>
        <taxon>Dankookia</taxon>
    </lineage>
</organism>
<dbReference type="EMBL" id="SMSJ01000001">
    <property type="protein sequence ID" value="TDH64592.1"/>
    <property type="molecule type" value="Genomic_DNA"/>
</dbReference>
<dbReference type="Pfam" id="PF13692">
    <property type="entry name" value="Glyco_trans_1_4"/>
    <property type="match status" value="1"/>
</dbReference>
<dbReference type="OrthoDB" id="9801573at2"/>
<dbReference type="Gene3D" id="3.40.50.2000">
    <property type="entry name" value="Glycogen Phosphorylase B"/>
    <property type="match status" value="2"/>
</dbReference>
<dbReference type="AlphaFoldDB" id="A0A4R5QM36"/>
<dbReference type="Proteomes" id="UP000295096">
    <property type="component" value="Unassembled WGS sequence"/>
</dbReference>
<protein>
    <submittedName>
        <fullName evidence="2">Glycosyltransferase family 4 protein</fullName>
    </submittedName>
</protein>
<dbReference type="InterPro" id="IPR028098">
    <property type="entry name" value="Glyco_trans_4-like_N"/>
</dbReference>
<feature type="domain" description="Glycosyltransferase subfamily 4-like N-terminal" evidence="1">
    <location>
        <begin position="20"/>
        <end position="127"/>
    </location>
</feature>
<dbReference type="SUPFAM" id="SSF53756">
    <property type="entry name" value="UDP-Glycosyltransferase/glycogen phosphorylase"/>
    <property type="match status" value="1"/>
</dbReference>
<dbReference type="RefSeq" id="WP_133286748.1">
    <property type="nucleotide sequence ID" value="NZ_SMSJ01000001.1"/>
</dbReference>
<dbReference type="PANTHER" id="PTHR45947">
    <property type="entry name" value="SULFOQUINOVOSYL TRANSFERASE SQD2"/>
    <property type="match status" value="1"/>
</dbReference>
<evidence type="ECO:0000259" key="1">
    <source>
        <dbReference type="Pfam" id="PF13439"/>
    </source>
</evidence>
<dbReference type="InterPro" id="IPR050194">
    <property type="entry name" value="Glycosyltransferase_grp1"/>
</dbReference>
<dbReference type="PANTHER" id="PTHR45947:SF13">
    <property type="entry name" value="TRANSFERASE"/>
    <property type="match status" value="1"/>
</dbReference>
<gene>
    <name evidence="2" type="ORF">E2C06_01210</name>
</gene>
<evidence type="ECO:0000313" key="3">
    <source>
        <dbReference type="Proteomes" id="UP000295096"/>
    </source>
</evidence>
<evidence type="ECO:0000313" key="2">
    <source>
        <dbReference type="EMBL" id="TDH64592.1"/>
    </source>
</evidence>
<dbReference type="GO" id="GO:0016757">
    <property type="term" value="F:glycosyltransferase activity"/>
    <property type="evidence" value="ECO:0007669"/>
    <property type="project" value="TreeGrafter"/>
</dbReference>
<sequence>MALTILQVAFPFAPVGPDAVGGAEQVLSTIERGLPRFGHRAIVLACEGSATNSTLLPIPLPPGPVTDAMQDAVHAALRERIAAALRRYPVDLVHMHGIDFHRYLPSPGVPVLATLHLPPGWYPPEVFRPARPDTWLHAVSSSQHRACPPCASLLPPIDNGVATDALHLPLTRRRFALLLGRVCPEKNQHAALEAGSQAGMPVLLGGQVFPYAAHETYWRDKVLPRLTLPHRFLGPLGFARKRRLLSAARCLISASIAPETSSLVAMEAMSCGTPVVAFASGALADIIEHGVTGFLVRDVAEMAVAIRAADGLCPATIRATARRRFSADAMLAGYLGAYHRVARPGSSHAA</sequence>
<accession>A0A4R5QM36</accession>
<dbReference type="Pfam" id="PF13439">
    <property type="entry name" value="Glyco_transf_4"/>
    <property type="match status" value="1"/>
</dbReference>
<keyword evidence="2" id="KW-0808">Transferase</keyword>
<name>A0A4R5QM36_9PROT</name>